<sequence>MSDVPESTAVMEPEEVESDQHPASLDTHSYESSEPPESVVLVPLRQPEFGTHPASPDTHHESSGSPEFPEEVALAPLREAESATHPASADTQSHESSEFLKGVALAPPEEPESDRHPLSSDAYSHEFSRPLGGLASEQLREPESDNHPVSSDIYLHESSEPPGGVALTPLEEPESDGYQAFTGTHPNESSKQAGSLTLVSPREEPDYHLASFDTHSQESPKLGRSPSPANPYATAPVTLRLGDTFYTIPEYFLRPYSHLRYDPHGKTGTYEDPHTGCRISYHAWLKAHPFGARTIVHYLYTGEYLAIDCPPLEGGATTAAEQSRIYLEDEFLRAAFTYTDAARFEISGLMKIAGTQLEEVGRRVSLLLVLNIARATYLMDSLEKDDGWYKGYLKRRLMVEFAKNRRSFREVFWKYGVGLNARLDKFLMDEVLRLYELADAKANANEPAEESSGARETMGCDGEGEAVV</sequence>
<evidence type="ECO:0000256" key="1">
    <source>
        <dbReference type="SAM" id="MobiDB-lite"/>
    </source>
</evidence>
<protein>
    <recommendedName>
        <fullName evidence="4">BTB domain-containing protein</fullName>
    </recommendedName>
</protein>
<dbReference type="AlphaFoldDB" id="A0A395HYV0"/>
<reference evidence="2 3" key="1">
    <citation type="submission" date="2018-02" db="EMBL/GenBank/DDBJ databases">
        <title>The genomes of Aspergillus section Nigri reveals drivers in fungal speciation.</title>
        <authorList>
            <consortium name="DOE Joint Genome Institute"/>
            <person name="Vesth T.C."/>
            <person name="Nybo J."/>
            <person name="Theobald S."/>
            <person name="Brandl J."/>
            <person name="Frisvad J.C."/>
            <person name="Nielsen K.F."/>
            <person name="Lyhne E.K."/>
            <person name="Kogle M.E."/>
            <person name="Kuo A."/>
            <person name="Riley R."/>
            <person name="Clum A."/>
            <person name="Nolan M."/>
            <person name="Lipzen A."/>
            <person name="Salamov A."/>
            <person name="Henrissat B."/>
            <person name="Wiebenga A."/>
            <person name="De vries R.P."/>
            <person name="Grigoriev I.V."/>
            <person name="Mortensen U.H."/>
            <person name="Andersen M.R."/>
            <person name="Baker S.E."/>
        </authorList>
    </citation>
    <scope>NUCLEOTIDE SEQUENCE [LARGE SCALE GENOMIC DNA]</scope>
    <source>
        <strain evidence="2 3">CBS 101889</strain>
    </source>
</reference>
<gene>
    <name evidence="2" type="ORF">BO97DRAFT_451961</name>
</gene>
<dbReference type="VEuPathDB" id="FungiDB:BO97DRAFT_451961"/>
<evidence type="ECO:0000313" key="2">
    <source>
        <dbReference type="EMBL" id="RAL12563.1"/>
    </source>
</evidence>
<dbReference type="PANTHER" id="PTHR37538:SF1">
    <property type="entry name" value="BTB DOMAIN-CONTAINING PROTEIN"/>
    <property type="match status" value="1"/>
</dbReference>
<dbReference type="Proteomes" id="UP000248961">
    <property type="component" value="Unassembled WGS sequence"/>
</dbReference>
<name>A0A395HYV0_ASPHC</name>
<dbReference type="RefSeq" id="XP_025551717.1">
    <property type="nucleotide sequence ID" value="XM_025699019.1"/>
</dbReference>
<dbReference type="GeneID" id="37203308"/>
<proteinExistence type="predicted"/>
<dbReference type="STRING" id="1450537.A0A395HYV0"/>
<feature type="compositionally biased region" description="Low complexity" evidence="1">
    <location>
        <begin position="32"/>
        <end position="44"/>
    </location>
</feature>
<accession>A0A395HYV0</accession>
<feature type="region of interest" description="Disordered" evidence="1">
    <location>
        <begin position="445"/>
        <end position="468"/>
    </location>
</feature>
<evidence type="ECO:0008006" key="4">
    <source>
        <dbReference type="Google" id="ProtNLM"/>
    </source>
</evidence>
<organism evidence="2 3">
    <name type="scientific">Aspergillus homomorphus (strain CBS 101889)</name>
    <dbReference type="NCBI Taxonomy" id="1450537"/>
    <lineage>
        <taxon>Eukaryota</taxon>
        <taxon>Fungi</taxon>
        <taxon>Dikarya</taxon>
        <taxon>Ascomycota</taxon>
        <taxon>Pezizomycotina</taxon>
        <taxon>Eurotiomycetes</taxon>
        <taxon>Eurotiomycetidae</taxon>
        <taxon>Eurotiales</taxon>
        <taxon>Aspergillaceae</taxon>
        <taxon>Aspergillus</taxon>
        <taxon>Aspergillus subgen. Circumdati</taxon>
    </lineage>
</organism>
<feature type="region of interest" description="Disordered" evidence="1">
    <location>
        <begin position="1"/>
        <end position="195"/>
    </location>
</feature>
<dbReference type="EMBL" id="KZ824283">
    <property type="protein sequence ID" value="RAL12563.1"/>
    <property type="molecule type" value="Genomic_DNA"/>
</dbReference>
<feature type="compositionally biased region" description="Polar residues" evidence="1">
    <location>
        <begin position="181"/>
        <end position="195"/>
    </location>
</feature>
<evidence type="ECO:0000313" key="3">
    <source>
        <dbReference type="Proteomes" id="UP000248961"/>
    </source>
</evidence>
<keyword evidence="3" id="KW-1185">Reference proteome</keyword>
<dbReference type="OrthoDB" id="3594103at2759"/>
<dbReference type="PANTHER" id="PTHR37538">
    <property type="entry name" value="BTB DOMAIN-CONTAINING PROTEIN"/>
    <property type="match status" value="1"/>
</dbReference>
<feature type="compositionally biased region" description="Basic and acidic residues" evidence="1">
    <location>
        <begin position="113"/>
        <end position="128"/>
    </location>
</feature>